<proteinExistence type="predicted"/>
<name>A0A409YGL9_9AGAR</name>
<dbReference type="EMBL" id="NHYE01000872">
    <property type="protein sequence ID" value="PPR02115.1"/>
    <property type="molecule type" value="Genomic_DNA"/>
</dbReference>
<accession>A0A409YGL9</accession>
<feature type="compositionally biased region" description="Low complexity" evidence="1">
    <location>
        <begin position="347"/>
        <end position="357"/>
    </location>
</feature>
<keyword evidence="3" id="KW-1185">Reference proteome</keyword>
<feature type="compositionally biased region" description="Basic and acidic residues" evidence="1">
    <location>
        <begin position="131"/>
        <end position="157"/>
    </location>
</feature>
<evidence type="ECO:0000313" key="3">
    <source>
        <dbReference type="Proteomes" id="UP000284706"/>
    </source>
</evidence>
<evidence type="ECO:0000313" key="2">
    <source>
        <dbReference type="EMBL" id="PPR02115.1"/>
    </source>
</evidence>
<feature type="region of interest" description="Disordered" evidence="1">
    <location>
        <begin position="548"/>
        <end position="650"/>
    </location>
</feature>
<feature type="compositionally biased region" description="Low complexity" evidence="1">
    <location>
        <begin position="325"/>
        <end position="339"/>
    </location>
</feature>
<dbReference type="InParanoid" id="A0A409YGL9"/>
<feature type="region of interest" description="Disordered" evidence="1">
    <location>
        <begin position="312"/>
        <end position="386"/>
    </location>
</feature>
<feature type="compositionally biased region" description="Basic and acidic residues" evidence="1">
    <location>
        <begin position="171"/>
        <end position="186"/>
    </location>
</feature>
<feature type="non-terminal residue" evidence="2">
    <location>
        <position position="1091"/>
    </location>
</feature>
<organism evidence="2 3">
    <name type="scientific">Gymnopilus dilepis</name>
    <dbReference type="NCBI Taxonomy" id="231916"/>
    <lineage>
        <taxon>Eukaryota</taxon>
        <taxon>Fungi</taxon>
        <taxon>Dikarya</taxon>
        <taxon>Basidiomycota</taxon>
        <taxon>Agaricomycotina</taxon>
        <taxon>Agaricomycetes</taxon>
        <taxon>Agaricomycetidae</taxon>
        <taxon>Agaricales</taxon>
        <taxon>Agaricineae</taxon>
        <taxon>Hymenogastraceae</taxon>
        <taxon>Gymnopilus</taxon>
    </lineage>
</organism>
<dbReference type="OrthoDB" id="3267748at2759"/>
<dbReference type="AlphaFoldDB" id="A0A409YGL9"/>
<feature type="compositionally biased region" description="Polar residues" evidence="1">
    <location>
        <begin position="196"/>
        <end position="208"/>
    </location>
</feature>
<evidence type="ECO:0000256" key="1">
    <source>
        <dbReference type="SAM" id="MobiDB-lite"/>
    </source>
</evidence>
<dbReference type="Proteomes" id="UP000284706">
    <property type="component" value="Unassembled WGS sequence"/>
</dbReference>
<comment type="caution">
    <text evidence="2">The sequence shown here is derived from an EMBL/GenBank/DDBJ whole genome shotgun (WGS) entry which is preliminary data.</text>
</comment>
<feature type="compositionally biased region" description="Acidic residues" evidence="1">
    <location>
        <begin position="989"/>
        <end position="998"/>
    </location>
</feature>
<feature type="region of interest" description="Disordered" evidence="1">
    <location>
        <begin position="240"/>
        <end position="281"/>
    </location>
</feature>
<feature type="compositionally biased region" description="Basic residues" evidence="1">
    <location>
        <begin position="358"/>
        <end position="377"/>
    </location>
</feature>
<feature type="compositionally biased region" description="Low complexity" evidence="1">
    <location>
        <begin position="620"/>
        <end position="633"/>
    </location>
</feature>
<evidence type="ECO:0008006" key="4">
    <source>
        <dbReference type="Google" id="ProtNLM"/>
    </source>
</evidence>
<protein>
    <recommendedName>
        <fullName evidence="4">Retrotransposon gag domain-containing protein</fullName>
    </recommendedName>
</protein>
<feature type="compositionally biased region" description="Polar residues" evidence="1">
    <location>
        <begin position="95"/>
        <end position="104"/>
    </location>
</feature>
<feature type="region of interest" description="Disordered" evidence="1">
    <location>
        <begin position="970"/>
        <end position="1012"/>
    </location>
</feature>
<reference evidence="2 3" key="1">
    <citation type="journal article" date="2018" name="Evol. Lett.">
        <title>Horizontal gene cluster transfer increased hallucinogenic mushroom diversity.</title>
        <authorList>
            <person name="Reynolds H.T."/>
            <person name="Vijayakumar V."/>
            <person name="Gluck-Thaler E."/>
            <person name="Korotkin H.B."/>
            <person name="Matheny P.B."/>
            <person name="Slot J.C."/>
        </authorList>
    </citation>
    <scope>NUCLEOTIDE SEQUENCE [LARGE SCALE GENOMIC DNA]</scope>
    <source>
        <strain evidence="2 3">SRW20</strain>
    </source>
</reference>
<gene>
    <name evidence="2" type="ORF">CVT26_008845</name>
</gene>
<feature type="region of interest" description="Disordered" evidence="1">
    <location>
        <begin position="1"/>
        <end position="221"/>
    </location>
</feature>
<feature type="compositionally biased region" description="Basic and acidic residues" evidence="1">
    <location>
        <begin position="636"/>
        <end position="650"/>
    </location>
</feature>
<sequence>MSSQRYPLRLRNKTGATTRSSLRTASPSPTRSASVESASRTPGPRSETGERLYSDVAASRPSSPLLGKGSVHSNRVATGLEIFTKDTPPHVPINRKNNNSLFSDSESDRDDGPGLKTPLWTVVQRKRKGNDKRSLSDNDREELATKLFENRTQKLSDEQVAAVAKAAESLTKQEKEKISRRNEKVKKATHHHRDSSVSSRGEGQSQSKGKGVDPRNWGSLQLDDAEADIELQAAALKSYKEASRKENFSGANILPEVRAPTMERETPSATDMRSVKFDKHARKEKILPENYRPATQIMPNSYLGIALRRAAEADKHDNPKKTRVPSTPSSPSSSPSSESSTEHSDSGSDNNSSSSSHGSKRRKSRSKKKGKKSSKRNKSSDFRPFKPTVYNGQPVLADYHRFVREASSYIRMSKIKKNDKMFVLSHFLKDKAYQFYIQVVTINEEDWTLDQFFTELFNYCFPVDYRMKMRRKLNKTFQNEKTVHAYAYELEELFNMIGVVDERAKVIKLWEGLRSNIRRSLWRDGLNPEVSTWKEIITQAIIIEISEGEPGGENRDHRNGNNNLNLSSQRDNHNRTSRPQRRNQNQSSNPRFERRDLNQDYNVNQRAQNRRPRNDRDYRPNGNRNNLGHPNNHNHVKSEQRNTPRLSDKERAERLAQGLCFNCGGLHLARNCDERNKVKSSGSKPPGLTSHNMEFVEDDSDPMVEVLDSLPLGAISYEPLIHSQPRDWNEPAYMLPRDFIGDCYAMAAIACLEQTDDYPDNEISQFMRVKTERRFDISRKQTDLGEVYYKLTDYVSINVVEISLKDLKNPKFDLVNWYAKHLAKVIDVQHRRMYWRPIGDALGNVAALLLKDGINSYYPSTQEGLDPESRFYVHLKDYGSDKYIIEDADLYLQTEVHISMLETPSFNLVRWYNHEIRQSYNDACTNRVSEWDSNYVKRSSHTCCSWDHSIQTCSEEYSFEYSDYDPDDIYIPDSEGSIPDLQSVSNTVDSDDELDNEDQSNQSSISEPPEADYDCFDVNPGKGLDVGCMGDAYSQQLSRVLTRCQPYPCDDSHCIKPWSEVTRGLETWLHIDRLRHIDFSAIDVNIMYEPS</sequence>
<feature type="compositionally biased region" description="Polar residues" evidence="1">
    <location>
        <begin position="14"/>
        <end position="40"/>
    </location>
</feature>